<comment type="caution">
    <text evidence="9">The sequence shown here is derived from an EMBL/GenBank/DDBJ whole genome shotgun (WGS) entry which is preliminary data.</text>
</comment>
<dbReference type="Pfam" id="PF00953">
    <property type="entry name" value="Glycos_transf_4"/>
    <property type="match status" value="1"/>
</dbReference>
<accession>A0A2M8KRW1</accession>
<evidence type="ECO:0000313" key="10">
    <source>
        <dbReference type="Proteomes" id="UP000229554"/>
    </source>
</evidence>
<dbReference type="GO" id="GO:0071555">
    <property type="term" value="P:cell wall organization"/>
    <property type="evidence" value="ECO:0007669"/>
    <property type="project" value="TreeGrafter"/>
</dbReference>
<dbReference type="GO" id="GO:0009103">
    <property type="term" value="P:lipopolysaccharide biosynthetic process"/>
    <property type="evidence" value="ECO:0007669"/>
    <property type="project" value="TreeGrafter"/>
</dbReference>
<comment type="cofactor">
    <cofactor evidence="7">
        <name>Mg(2+)</name>
        <dbReference type="ChEBI" id="CHEBI:18420"/>
    </cofactor>
</comment>
<sequence>MIMPVIFAAVVSFLCTPIVIRVARKIGLTTDAGVGTHPAHTHSGVLPRGGGIPIFIGLLVAFWPFLANKIVLSIMLGGAILVIVGLIDDKYGLSPYLRFFLNICAAAVAVIGGIGIPFISNPFGAIIDLHGFVLQITILGTSVHLLWLADLIAILWIVWCMNMVNWSKGVDGQLPGFVVITAFFLGILALRFSRHDISKELVTMLAFATGASFLGFLPWNFYPQKILPGYGAGSLAGYMLAVLSILSWGKLGTLLLVLSLPLTDAVIVLMRRIKSKKSPFKADRTHFHHSLLDMGWGRRRIAVFYWLVSLVFGIFSLVVTSQTKLFGFVLLIAALTAIIVWSYTIAQNK</sequence>
<evidence type="ECO:0000313" key="9">
    <source>
        <dbReference type="EMBL" id="PJE62640.1"/>
    </source>
</evidence>
<feature type="transmembrane region" description="Helical" evidence="8">
    <location>
        <begin position="301"/>
        <end position="319"/>
    </location>
</feature>
<evidence type="ECO:0000256" key="7">
    <source>
        <dbReference type="PIRSR" id="PIRSR600715-1"/>
    </source>
</evidence>
<evidence type="ECO:0000256" key="8">
    <source>
        <dbReference type="SAM" id="Phobius"/>
    </source>
</evidence>
<keyword evidence="5 8" id="KW-1133">Transmembrane helix</keyword>
<evidence type="ECO:0008006" key="11">
    <source>
        <dbReference type="Google" id="ProtNLM"/>
    </source>
</evidence>
<keyword evidence="7" id="KW-0460">Magnesium</keyword>
<feature type="transmembrane region" description="Helical" evidence="8">
    <location>
        <begin position="70"/>
        <end position="87"/>
    </location>
</feature>
<evidence type="ECO:0000256" key="4">
    <source>
        <dbReference type="ARBA" id="ARBA00022692"/>
    </source>
</evidence>
<proteinExistence type="predicted"/>
<dbReference type="GO" id="GO:0016780">
    <property type="term" value="F:phosphotransferase activity, for other substituted phosphate groups"/>
    <property type="evidence" value="ECO:0007669"/>
    <property type="project" value="InterPro"/>
</dbReference>
<feature type="transmembrane region" description="Helical" evidence="8">
    <location>
        <begin position="132"/>
        <end position="159"/>
    </location>
</feature>
<reference evidence="10" key="1">
    <citation type="submission" date="2017-09" db="EMBL/GenBank/DDBJ databases">
        <title>Depth-based differentiation of microbial function through sediment-hosted aquifers and enrichment of novel symbionts in the deep terrestrial subsurface.</title>
        <authorList>
            <person name="Probst A.J."/>
            <person name="Ladd B."/>
            <person name="Jarett J.K."/>
            <person name="Geller-Mcgrath D.E."/>
            <person name="Sieber C.M.K."/>
            <person name="Emerson J.B."/>
            <person name="Anantharaman K."/>
            <person name="Thomas B.C."/>
            <person name="Malmstrom R."/>
            <person name="Stieglmeier M."/>
            <person name="Klingl A."/>
            <person name="Woyke T."/>
            <person name="Ryan C.M."/>
            <person name="Banfield J.F."/>
        </authorList>
    </citation>
    <scope>NUCLEOTIDE SEQUENCE [LARGE SCALE GENOMIC DNA]</scope>
</reference>
<feature type="transmembrane region" description="Helical" evidence="8">
    <location>
        <begin position="201"/>
        <end position="221"/>
    </location>
</feature>
<feature type="transmembrane region" description="Helical" evidence="8">
    <location>
        <begin position="45"/>
        <end position="63"/>
    </location>
</feature>
<dbReference type="Proteomes" id="UP000229554">
    <property type="component" value="Unassembled WGS sequence"/>
</dbReference>
<keyword evidence="2" id="KW-1003">Cell membrane</keyword>
<dbReference type="GO" id="GO:0046872">
    <property type="term" value="F:metal ion binding"/>
    <property type="evidence" value="ECO:0007669"/>
    <property type="project" value="UniProtKB-KW"/>
</dbReference>
<evidence type="ECO:0000256" key="5">
    <source>
        <dbReference type="ARBA" id="ARBA00022989"/>
    </source>
</evidence>
<evidence type="ECO:0000256" key="3">
    <source>
        <dbReference type="ARBA" id="ARBA00022679"/>
    </source>
</evidence>
<evidence type="ECO:0000256" key="6">
    <source>
        <dbReference type="ARBA" id="ARBA00023136"/>
    </source>
</evidence>
<feature type="binding site" evidence="7">
    <location>
        <position position="165"/>
    </location>
    <ligand>
        <name>Mg(2+)</name>
        <dbReference type="ChEBI" id="CHEBI:18420"/>
    </ligand>
</feature>
<protein>
    <recommendedName>
        <fullName evidence="11">Undecaprenyl-phosphate alpha-N-acetylglucosaminyl 1-phosphate transferase</fullName>
    </recommendedName>
</protein>
<evidence type="ECO:0000256" key="1">
    <source>
        <dbReference type="ARBA" id="ARBA00004651"/>
    </source>
</evidence>
<feature type="transmembrane region" description="Helical" evidence="8">
    <location>
        <begin position="99"/>
        <end position="120"/>
    </location>
</feature>
<feature type="transmembrane region" description="Helical" evidence="8">
    <location>
        <begin position="174"/>
        <end position="192"/>
    </location>
</feature>
<evidence type="ECO:0000256" key="2">
    <source>
        <dbReference type="ARBA" id="ARBA00022475"/>
    </source>
</evidence>
<keyword evidence="3" id="KW-0808">Transferase</keyword>
<organism evidence="9 10">
    <name type="scientific">Candidatus Roizmanbacteria bacterium CG10_big_fil_rev_8_21_14_0_10_39_6</name>
    <dbReference type="NCBI Taxonomy" id="1974853"/>
    <lineage>
        <taxon>Bacteria</taxon>
        <taxon>Candidatus Roizmaniibacteriota</taxon>
    </lineage>
</organism>
<gene>
    <name evidence="9" type="ORF">COU88_03910</name>
</gene>
<keyword evidence="4 8" id="KW-0812">Transmembrane</keyword>
<feature type="transmembrane region" description="Helical" evidence="8">
    <location>
        <begin position="325"/>
        <end position="346"/>
    </location>
</feature>
<keyword evidence="6 8" id="KW-0472">Membrane</keyword>
<keyword evidence="7" id="KW-0479">Metal-binding</keyword>
<dbReference type="CDD" id="cd06853">
    <property type="entry name" value="GT_WecA_like"/>
    <property type="match status" value="1"/>
</dbReference>
<dbReference type="AlphaFoldDB" id="A0A2M8KRW1"/>
<feature type="transmembrane region" description="Helical" evidence="8">
    <location>
        <begin position="241"/>
        <end position="269"/>
    </location>
</feature>
<dbReference type="GO" id="GO:0005886">
    <property type="term" value="C:plasma membrane"/>
    <property type="evidence" value="ECO:0007669"/>
    <property type="project" value="UniProtKB-SubCell"/>
</dbReference>
<dbReference type="EMBL" id="PFED01000157">
    <property type="protein sequence ID" value="PJE62640.1"/>
    <property type="molecule type" value="Genomic_DNA"/>
</dbReference>
<dbReference type="InterPro" id="IPR000715">
    <property type="entry name" value="Glycosyl_transferase_4"/>
</dbReference>
<dbReference type="PANTHER" id="PTHR22926:SF3">
    <property type="entry name" value="UNDECAPRENYL-PHOSPHATE ALPHA-N-ACETYLGLUCOSAMINYL 1-PHOSPHATE TRANSFERASE"/>
    <property type="match status" value="1"/>
</dbReference>
<comment type="subcellular location">
    <subcellularLocation>
        <location evidence="1">Cell membrane</location>
        <topology evidence="1">Multi-pass membrane protein</topology>
    </subcellularLocation>
</comment>
<dbReference type="PANTHER" id="PTHR22926">
    <property type="entry name" value="PHOSPHO-N-ACETYLMURAMOYL-PENTAPEPTIDE-TRANSFERASE"/>
    <property type="match status" value="1"/>
</dbReference>
<name>A0A2M8KRW1_9BACT</name>
<dbReference type="GO" id="GO:0044038">
    <property type="term" value="P:cell wall macromolecule biosynthetic process"/>
    <property type="evidence" value="ECO:0007669"/>
    <property type="project" value="TreeGrafter"/>
</dbReference>